<evidence type="ECO:0000256" key="1">
    <source>
        <dbReference type="SAM" id="MobiDB-lite"/>
    </source>
</evidence>
<sequence>MNATGGSGIIDISRPATAAPDTATATTDTDVRDVAMDGREMGGAAVGGAAVGGAAAPDKAALARAVLRSAEQRAGVRREAPAPVTTLDRLRRAPALRRAVEVRQSEVSPTSERYWPVHPDLACLLPHGSLQRGTVVAVQGSTSLLLSLVAEASRAGAWTALLGHDRVGMVAAADAGIVLERTALVPAPGADAAAAAAALVDGVDVVVLGPQAAMTDADRRRLTARARERGSLLVPAGPWPGAHVALVAGTGRWNTLDHGAGWLRSRTLPVERTGRAGAARAERFEIDLPLRPLADSRAPGAVAGAPGAVAGAPGAVHDVPGPDLRLVG</sequence>
<protein>
    <submittedName>
        <fullName evidence="2">Uncharacterized protein</fullName>
    </submittedName>
</protein>
<evidence type="ECO:0000313" key="2">
    <source>
        <dbReference type="EMBL" id="BDZ43706.1"/>
    </source>
</evidence>
<keyword evidence="3" id="KW-1185">Reference proteome</keyword>
<accession>A0ABN6XFU2</accession>
<dbReference type="RefSeq" id="WP_286217872.1">
    <property type="nucleotide sequence ID" value="NZ_AP027729.1"/>
</dbReference>
<gene>
    <name evidence="2" type="ORF">GCM10025865_30050</name>
</gene>
<name>A0ABN6XFU2_9CELL</name>
<feature type="compositionally biased region" description="Low complexity" evidence="1">
    <location>
        <begin position="14"/>
        <end position="28"/>
    </location>
</feature>
<feature type="region of interest" description="Disordered" evidence="1">
    <location>
        <begin position="1"/>
        <end position="28"/>
    </location>
</feature>
<dbReference type="Proteomes" id="UP001321475">
    <property type="component" value="Chromosome"/>
</dbReference>
<proteinExistence type="predicted"/>
<organism evidence="2 3">
    <name type="scientific">Paraoerskovia sediminicola</name>
    <dbReference type="NCBI Taxonomy" id="1138587"/>
    <lineage>
        <taxon>Bacteria</taxon>
        <taxon>Bacillati</taxon>
        <taxon>Actinomycetota</taxon>
        <taxon>Actinomycetes</taxon>
        <taxon>Micrococcales</taxon>
        <taxon>Cellulomonadaceae</taxon>
        <taxon>Paraoerskovia</taxon>
    </lineage>
</organism>
<evidence type="ECO:0000313" key="3">
    <source>
        <dbReference type="Proteomes" id="UP001321475"/>
    </source>
</evidence>
<dbReference type="EMBL" id="AP027729">
    <property type="protein sequence ID" value="BDZ43706.1"/>
    <property type="molecule type" value="Genomic_DNA"/>
</dbReference>
<reference evidence="3" key="1">
    <citation type="journal article" date="2019" name="Int. J. Syst. Evol. Microbiol.">
        <title>The Global Catalogue of Microorganisms (GCM) 10K type strain sequencing project: providing services to taxonomists for standard genome sequencing and annotation.</title>
        <authorList>
            <consortium name="The Broad Institute Genomics Platform"/>
            <consortium name="The Broad Institute Genome Sequencing Center for Infectious Disease"/>
            <person name="Wu L."/>
            <person name="Ma J."/>
        </authorList>
    </citation>
    <scope>NUCLEOTIDE SEQUENCE [LARGE SCALE GENOMIC DNA]</scope>
    <source>
        <strain evidence="3">NBRC 108565</strain>
    </source>
</reference>